<dbReference type="EMBL" id="JBGNUJ010000006">
    <property type="protein sequence ID" value="KAL3958707.1"/>
    <property type="molecule type" value="Genomic_DNA"/>
</dbReference>
<proteinExistence type="predicted"/>
<evidence type="ECO:0000313" key="1">
    <source>
        <dbReference type="EMBL" id="KAL3958707.1"/>
    </source>
</evidence>
<organism evidence="1 2">
    <name type="scientific">Purpureocillium lilacinum</name>
    <name type="common">Paecilomyces lilacinus</name>
    <dbReference type="NCBI Taxonomy" id="33203"/>
    <lineage>
        <taxon>Eukaryota</taxon>
        <taxon>Fungi</taxon>
        <taxon>Dikarya</taxon>
        <taxon>Ascomycota</taxon>
        <taxon>Pezizomycotina</taxon>
        <taxon>Sordariomycetes</taxon>
        <taxon>Hypocreomycetidae</taxon>
        <taxon>Hypocreales</taxon>
        <taxon>Ophiocordycipitaceae</taxon>
        <taxon>Purpureocillium</taxon>
    </lineage>
</organism>
<comment type="caution">
    <text evidence="1">The sequence shown here is derived from an EMBL/GenBank/DDBJ whole genome shotgun (WGS) entry which is preliminary data.</text>
</comment>
<reference evidence="1" key="1">
    <citation type="submission" date="2024-12" db="EMBL/GenBank/DDBJ databases">
        <title>Comparative genomics and development of molecular markers within Purpureocillium lilacinum and among Purpureocillium species.</title>
        <authorList>
            <person name="Yeh Z.-Y."/>
            <person name="Ni N.-T."/>
            <person name="Lo P.-H."/>
            <person name="Mushyakhwo K."/>
            <person name="Lin C.-F."/>
            <person name="Nai Y.-S."/>
        </authorList>
    </citation>
    <scope>NUCLEOTIDE SEQUENCE</scope>
    <source>
        <strain evidence="1">NCHU-NPUST-175</strain>
    </source>
</reference>
<keyword evidence="2" id="KW-1185">Reference proteome</keyword>
<protein>
    <submittedName>
        <fullName evidence="1">Uncharacterized protein</fullName>
    </submittedName>
</protein>
<accession>A0ACC4DRJ3</accession>
<evidence type="ECO:0000313" key="2">
    <source>
        <dbReference type="Proteomes" id="UP001638806"/>
    </source>
</evidence>
<sequence>MLPQLSQRRAQVCTAPEATDRPSYRLRQAQAHTPDVAGGSLHRNPTPPAAPGGPEPRLHRFSPLVPLQIAPSHPETPSINGPSPTTSSALDMCCAVSLSHGAAQATIFRCAEYPSPVVRRSRPFRPSVRVRRNDWICNGGSNDTVRPIMQPWPLQLSTIVPRRERAWRSNM</sequence>
<name>A0ACC4DRJ3_PURLI</name>
<gene>
    <name evidence="1" type="ORF">ACCO45_006869</name>
</gene>
<dbReference type="Proteomes" id="UP001638806">
    <property type="component" value="Unassembled WGS sequence"/>
</dbReference>